<feature type="binding site" evidence="9">
    <location>
        <position position="442"/>
    </location>
    <ligand>
        <name>3',5'-cyclic AMP</name>
        <dbReference type="ChEBI" id="CHEBI:58165"/>
        <label>2</label>
    </ligand>
</feature>
<dbReference type="EMBL" id="KV429040">
    <property type="protein sequence ID" value="KZT72724.1"/>
    <property type="molecule type" value="Genomic_DNA"/>
</dbReference>
<protein>
    <recommendedName>
        <fullName evidence="2 8">cAMP-dependent protein kinase regulatory subunit</fullName>
    </recommendedName>
</protein>
<dbReference type="FunFam" id="2.60.120.10:FF:000006">
    <property type="entry name" value="cAMP-dependent protein kinase type I-alpha regulatory subunit"/>
    <property type="match status" value="1"/>
</dbReference>
<dbReference type="PRINTS" id="PR00103">
    <property type="entry name" value="CAMPKINASE"/>
</dbReference>
<name>A0A165SZR0_9APHY</name>
<dbReference type="PROSITE" id="PS50042">
    <property type="entry name" value="CNMP_BINDING_3"/>
    <property type="match status" value="2"/>
</dbReference>
<gene>
    <name evidence="12" type="ORF">DAEQUDRAFT_705295</name>
</gene>
<keyword evidence="5" id="KW-0677">Repeat</keyword>
<feature type="region of interest" description="Disordered" evidence="10">
    <location>
        <begin position="135"/>
        <end position="164"/>
    </location>
</feature>
<sequence>MSTFEQLIADLTHDAHRVQPKDALQFCANWFQSRLEEQRARTRDILSEHTSLARDLPTDHYHDTPISPTSGSQRDGVSPFAKPSFAQRSSMRASMAAPSPFGTLNVPGNALLSDSSRRSLNSMMPPTFRMEADEVSPISPSTAPNPFASFANGNVTPEGDYLQPPESSIFARRASVSAESIAVDEEPDKPLPVYPKTEEQLQRIRAAITKNFIFRDLDEEQETGVLMAMREVRVPKDEVVIRQGDVGDFFYVVEAGWLDCFIRPEPLPPAWLTGEATPEAKFTQPGYHPEFGKKVTECKEGSFFGELALMYGHPRAASVVAMEPCTLWSLDRITFRTIILKAAHRRRTMYEQFLSSAPLLASLRPEERSKIADALVSKVHEDGEAVVRQGDMGDTFFFVEDGEAVVTKTERTEDGQSREVEVNRLTKGDYFGELSLLRREPRAATVSAVTRADPAAPKLKVAALDANAFTRLLGPLREIMERNAGQAYGAVPRMSR</sequence>
<keyword evidence="12" id="KW-0808">Transferase</keyword>
<dbReference type="GO" id="GO:0034236">
    <property type="term" value="F:protein kinase A catalytic subunit binding"/>
    <property type="evidence" value="ECO:0007669"/>
    <property type="project" value="TreeGrafter"/>
</dbReference>
<keyword evidence="3" id="KW-0597">Phosphoprotein</keyword>
<dbReference type="GO" id="GO:0030552">
    <property type="term" value="F:cAMP binding"/>
    <property type="evidence" value="ECO:0007669"/>
    <property type="project" value="UniProtKB-KW"/>
</dbReference>
<dbReference type="Pfam" id="PF00027">
    <property type="entry name" value="cNMP_binding"/>
    <property type="match status" value="2"/>
</dbReference>
<evidence type="ECO:0000256" key="4">
    <source>
        <dbReference type="ARBA" id="ARBA00022566"/>
    </source>
</evidence>
<evidence type="ECO:0000256" key="10">
    <source>
        <dbReference type="SAM" id="MobiDB-lite"/>
    </source>
</evidence>
<dbReference type="Pfam" id="PF02197">
    <property type="entry name" value="RIIa"/>
    <property type="match status" value="1"/>
</dbReference>
<dbReference type="InterPro" id="IPR018490">
    <property type="entry name" value="cNMP-bd_dom_sf"/>
</dbReference>
<feature type="binding site" evidence="9">
    <location>
        <position position="306"/>
    </location>
    <ligand>
        <name>3',5'-cyclic AMP</name>
        <dbReference type="ChEBI" id="CHEBI:58165"/>
        <label>1</label>
    </ligand>
</feature>
<dbReference type="SMART" id="SM00394">
    <property type="entry name" value="RIIa"/>
    <property type="match status" value="1"/>
</dbReference>
<feature type="compositionally biased region" description="Low complexity" evidence="10">
    <location>
        <begin position="84"/>
        <end position="101"/>
    </location>
</feature>
<evidence type="ECO:0000256" key="9">
    <source>
        <dbReference type="PIRSR" id="PIRSR000548-1"/>
    </source>
</evidence>
<dbReference type="GO" id="GO:0005634">
    <property type="term" value="C:nucleus"/>
    <property type="evidence" value="ECO:0007669"/>
    <property type="project" value="TreeGrafter"/>
</dbReference>
<dbReference type="GO" id="GO:0033554">
    <property type="term" value="P:cellular response to stress"/>
    <property type="evidence" value="ECO:0007669"/>
    <property type="project" value="UniProtKB-ARBA"/>
</dbReference>
<dbReference type="InterPro" id="IPR018488">
    <property type="entry name" value="cNMP-bd_CS"/>
</dbReference>
<dbReference type="GO" id="GO:0005952">
    <property type="term" value="C:cAMP-dependent protein kinase complex"/>
    <property type="evidence" value="ECO:0007669"/>
    <property type="project" value="InterPro"/>
</dbReference>
<dbReference type="InterPro" id="IPR050503">
    <property type="entry name" value="cAMP-dep_PK_reg_su-like"/>
</dbReference>
<dbReference type="Proteomes" id="UP000076727">
    <property type="component" value="Unassembled WGS sequence"/>
</dbReference>
<dbReference type="InterPro" id="IPR014710">
    <property type="entry name" value="RmlC-like_jellyroll"/>
</dbReference>
<feature type="region of interest" description="Disordered" evidence="10">
    <location>
        <begin position="51"/>
        <end position="104"/>
    </location>
</feature>
<dbReference type="SUPFAM" id="SSF51206">
    <property type="entry name" value="cAMP-binding domain-like"/>
    <property type="match status" value="2"/>
</dbReference>
<evidence type="ECO:0000256" key="3">
    <source>
        <dbReference type="ARBA" id="ARBA00022553"/>
    </source>
</evidence>
<keyword evidence="4 8" id="KW-0116">cAMP-binding</keyword>
<feature type="binding site" evidence="9">
    <location>
        <position position="315"/>
    </location>
    <ligand>
        <name>3',5'-cyclic AMP</name>
        <dbReference type="ChEBI" id="CHEBI:58165"/>
        <label>1</label>
    </ligand>
</feature>
<keyword evidence="12" id="KW-0418">Kinase</keyword>
<feature type="binding site" evidence="9">
    <location>
        <position position="433"/>
    </location>
    <ligand>
        <name>3',5'-cyclic AMP</name>
        <dbReference type="ChEBI" id="CHEBI:58165"/>
        <label>2</label>
    </ligand>
</feature>
<evidence type="ECO:0000256" key="2">
    <source>
        <dbReference type="ARBA" id="ARBA00020355"/>
    </source>
</evidence>
<dbReference type="GO" id="GO:0016301">
    <property type="term" value="F:kinase activity"/>
    <property type="evidence" value="ECO:0007669"/>
    <property type="project" value="UniProtKB-KW"/>
</dbReference>
<dbReference type="CDD" id="cd12098">
    <property type="entry name" value="DD_R_ScPKA-like"/>
    <property type="match status" value="1"/>
</dbReference>
<keyword evidence="7 8" id="KW-0114">cAMP</keyword>
<dbReference type="CDD" id="cd00038">
    <property type="entry name" value="CAP_ED"/>
    <property type="match status" value="2"/>
</dbReference>
<dbReference type="Gene3D" id="2.60.120.10">
    <property type="entry name" value="Jelly Rolls"/>
    <property type="match status" value="2"/>
</dbReference>
<evidence type="ECO:0000256" key="6">
    <source>
        <dbReference type="ARBA" id="ARBA00022741"/>
    </source>
</evidence>
<dbReference type="PROSITE" id="PS00889">
    <property type="entry name" value="CNMP_BINDING_2"/>
    <property type="match status" value="2"/>
</dbReference>
<feature type="domain" description="Cyclic nucleotide-binding" evidence="11">
    <location>
        <begin position="213"/>
        <end position="356"/>
    </location>
</feature>
<dbReference type="FunFam" id="2.60.120.10:FF:000039">
    <property type="entry name" value="cAMP-dependent protein kinase regulatory subunit"/>
    <property type="match status" value="1"/>
</dbReference>
<evidence type="ECO:0000256" key="5">
    <source>
        <dbReference type="ARBA" id="ARBA00022737"/>
    </source>
</evidence>
<accession>A0A165SZR0</accession>
<keyword evidence="6 8" id="KW-0547">Nucleotide-binding</keyword>
<dbReference type="InterPro" id="IPR000595">
    <property type="entry name" value="cNMP-bd_dom"/>
</dbReference>
<dbReference type="InterPro" id="IPR012198">
    <property type="entry name" value="cAMP_dep_PK_reg_su"/>
</dbReference>
<reference evidence="12 13" key="1">
    <citation type="journal article" date="2016" name="Mol. Biol. Evol.">
        <title>Comparative Genomics of Early-Diverging Mushroom-Forming Fungi Provides Insights into the Origins of Lignocellulose Decay Capabilities.</title>
        <authorList>
            <person name="Nagy L.G."/>
            <person name="Riley R."/>
            <person name="Tritt A."/>
            <person name="Adam C."/>
            <person name="Daum C."/>
            <person name="Floudas D."/>
            <person name="Sun H."/>
            <person name="Yadav J.S."/>
            <person name="Pangilinan J."/>
            <person name="Larsson K.H."/>
            <person name="Matsuura K."/>
            <person name="Barry K."/>
            <person name="Labutti K."/>
            <person name="Kuo R."/>
            <person name="Ohm R.A."/>
            <person name="Bhattacharya S.S."/>
            <person name="Shirouzu T."/>
            <person name="Yoshinaga Y."/>
            <person name="Martin F.M."/>
            <person name="Grigoriev I.V."/>
            <person name="Hibbett D.S."/>
        </authorList>
    </citation>
    <scope>NUCLEOTIDE SEQUENCE [LARGE SCALE GENOMIC DNA]</scope>
    <source>
        <strain evidence="12 13">L-15889</strain>
    </source>
</reference>
<comment type="similarity">
    <text evidence="1 8">Belongs to the cAMP-dependent kinase regulatory chain family.</text>
</comment>
<dbReference type="PANTHER" id="PTHR11635">
    <property type="entry name" value="CAMP-DEPENDENT PROTEIN KINASE REGULATORY CHAIN"/>
    <property type="match status" value="1"/>
</dbReference>
<evidence type="ECO:0000256" key="8">
    <source>
        <dbReference type="PIRNR" id="PIRNR000548"/>
    </source>
</evidence>
<organism evidence="12 13">
    <name type="scientific">Daedalea quercina L-15889</name>
    <dbReference type="NCBI Taxonomy" id="1314783"/>
    <lineage>
        <taxon>Eukaryota</taxon>
        <taxon>Fungi</taxon>
        <taxon>Dikarya</taxon>
        <taxon>Basidiomycota</taxon>
        <taxon>Agaricomycotina</taxon>
        <taxon>Agaricomycetes</taxon>
        <taxon>Polyporales</taxon>
        <taxon>Fomitopsis</taxon>
    </lineage>
</organism>
<evidence type="ECO:0000313" key="13">
    <source>
        <dbReference type="Proteomes" id="UP000076727"/>
    </source>
</evidence>
<dbReference type="GO" id="GO:0005829">
    <property type="term" value="C:cytosol"/>
    <property type="evidence" value="ECO:0007669"/>
    <property type="project" value="TreeGrafter"/>
</dbReference>
<dbReference type="GO" id="GO:0004862">
    <property type="term" value="F:cAMP-dependent protein kinase inhibitor activity"/>
    <property type="evidence" value="ECO:0007669"/>
    <property type="project" value="TreeGrafter"/>
</dbReference>
<comment type="subunit">
    <text evidence="8">Tetramer, composed of 2 regulatory (R) and 2 catalytic (C) subunits. In the presence of cAMP it dissociates into 2 active monomeric C subunits and an R dimer.</text>
</comment>
<feature type="domain" description="Cyclic nucleotide-binding" evidence="11">
    <location>
        <begin position="359"/>
        <end position="483"/>
    </location>
</feature>
<dbReference type="InterPro" id="IPR003117">
    <property type="entry name" value="cAMP_dep_PK_reg_su_I/II_a/b"/>
</dbReference>
<evidence type="ECO:0000256" key="1">
    <source>
        <dbReference type="ARBA" id="ARBA00005753"/>
    </source>
</evidence>
<proteinExistence type="inferred from homology"/>
<dbReference type="PROSITE" id="PS00888">
    <property type="entry name" value="CNMP_BINDING_1"/>
    <property type="match status" value="2"/>
</dbReference>
<evidence type="ECO:0000256" key="7">
    <source>
        <dbReference type="ARBA" id="ARBA00023149"/>
    </source>
</evidence>
<dbReference type="STRING" id="1314783.A0A165SZR0"/>
<dbReference type="AlphaFoldDB" id="A0A165SZR0"/>
<dbReference type="PIRSF" id="PIRSF000548">
    <property type="entry name" value="PK_regulatory"/>
    <property type="match status" value="1"/>
</dbReference>
<dbReference type="OrthoDB" id="417078at2759"/>
<evidence type="ECO:0000313" key="12">
    <source>
        <dbReference type="EMBL" id="KZT72724.1"/>
    </source>
</evidence>
<dbReference type="PANTHER" id="PTHR11635:SF152">
    <property type="entry name" value="CAMP-DEPENDENT PROTEIN KINASE TYPE I REGULATORY SUBUNIT-RELATED"/>
    <property type="match status" value="1"/>
</dbReference>
<dbReference type="SMART" id="SM00100">
    <property type="entry name" value="cNMP"/>
    <property type="match status" value="2"/>
</dbReference>
<feature type="compositionally biased region" description="Polar residues" evidence="10">
    <location>
        <begin position="66"/>
        <end position="75"/>
    </location>
</feature>
<evidence type="ECO:0000259" key="11">
    <source>
        <dbReference type="PROSITE" id="PS50042"/>
    </source>
</evidence>
<keyword evidence="13" id="KW-1185">Reference proteome</keyword>